<dbReference type="AlphaFoldDB" id="A0A9N9T4E8"/>
<dbReference type="EMBL" id="OU898279">
    <property type="protein sequence ID" value="CAG9833989.1"/>
    <property type="molecule type" value="Genomic_DNA"/>
</dbReference>
<name>A0A9N9T4E8_DIABA</name>
<keyword evidence="2" id="KW-1185">Reference proteome</keyword>
<accession>A0A9N9T4E8</accession>
<dbReference type="PANTHER" id="PTHR47027:SF29">
    <property type="entry name" value="C2H2-TYPE DOMAIN-CONTAINING PROTEIN"/>
    <property type="match status" value="1"/>
</dbReference>
<protein>
    <submittedName>
        <fullName evidence="1">Uncharacterized protein</fullName>
    </submittedName>
</protein>
<dbReference type="OrthoDB" id="410404at2759"/>
<dbReference type="Proteomes" id="UP001153709">
    <property type="component" value="Chromosome 4"/>
</dbReference>
<sequence length="106" mass="12526">MYMSHNNQSRDRIGKNIAIDEFKFERIREFNYFGTKITEDNNGSQEINNRIQVGTRCLFALQNLIKSKQLTRRTMIQIYKTIIRPVVMYGSQTWTITKANEEGLFV</sequence>
<gene>
    <name evidence="1" type="ORF">DIABBA_LOCUS7343</name>
</gene>
<organism evidence="1 2">
    <name type="scientific">Diabrotica balteata</name>
    <name type="common">Banded cucumber beetle</name>
    <dbReference type="NCBI Taxonomy" id="107213"/>
    <lineage>
        <taxon>Eukaryota</taxon>
        <taxon>Metazoa</taxon>
        <taxon>Ecdysozoa</taxon>
        <taxon>Arthropoda</taxon>
        <taxon>Hexapoda</taxon>
        <taxon>Insecta</taxon>
        <taxon>Pterygota</taxon>
        <taxon>Neoptera</taxon>
        <taxon>Endopterygota</taxon>
        <taxon>Coleoptera</taxon>
        <taxon>Polyphaga</taxon>
        <taxon>Cucujiformia</taxon>
        <taxon>Chrysomeloidea</taxon>
        <taxon>Chrysomelidae</taxon>
        <taxon>Galerucinae</taxon>
        <taxon>Diabroticina</taxon>
        <taxon>Diabroticites</taxon>
        <taxon>Diabrotica</taxon>
    </lineage>
</organism>
<proteinExistence type="predicted"/>
<dbReference type="PANTHER" id="PTHR47027">
    <property type="entry name" value="REVERSE TRANSCRIPTASE DOMAIN-CONTAINING PROTEIN"/>
    <property type="match status" value="1"/>
</dbReference>
<evidence type="ECO:0000313" key="1">
    <source>
        <dbReference type="EMBL" id="CAG9833989.1"/>
    </source>
</evidence>
<evidence type="ECO:0000313" key="2">
    <source>
        <dbReference type="Proteomes" id="UP001153709"/>
    </source>
</evidence>
<reference evidence="1" key="1">
    <citation type="submission" date="2022-01" db="EMBL/GenBank/DDBJ databases">
        <authorList>
            <person name="King R."/>
        </authorList>
    </citation>
    <scope>NUCLEOTIDE SEQUENCE</scope>
</reference>